<dbReference type="InterPro" id="IPR029058">
    <property type="entry name" value="AB_hydrolase_fold"/>
</dbReference>
<protein>
    <submittedName>
        <fullName evidence="1">Uncharacterized protein</fullName>
    </submittedName>
</protein>
<dbReference type="Proteomes" id="UP000485058">
    <property type="component" value="Unassembled WGS sequence"/>
</dbReference>
<proteinExistence type="predicted"/>
<reference evidence="1 2" key="1">
    <citation type="submission" date="2020-02" db="EMBL/GenBank/DDBJ databases">
        <title>Draft genome sequence of Haematococcus lacustris strain NIES-144.</title>
        <authorList>
            <person name="Morimoto D."/>
            <person name="Nakagawa S."/>
            <person name="Yoshida T."/>
            <person name="Sawayama S."/>
        </authorList>
    </citation>
    <scope>NUCLEOTIDE SEQUENCE [LARGE SCALE GENOMIC DNA]</scope>
    <source>
        <strain evidence="1 2">NIES-144</strain>
    </source>
</reference>
<dbReference type="InterPro" id="IPR008547">
    <property type="entry name" value="DUF829_TMEM53"/>
</dbReference>
<evidence type="ECO:0000313" key="2">
    <source>
        <dbReference type="Proteomes" id="UP000485058"/>
    </source>
</evidence>
<dbReference type="Pfam" id="PF05705">
    <property type="entry name" value="DUF829"/>
    <property type="match status" value="1"/>
</dbReference>
<comment type="caution">
    <text evidence="1">The sequence shown here is derived from an EMBL/GenBank/DDBJ whole genome shotgun (WGS) entry which is preliminary data.</text>
</comment>
<dbReference type="EMBL" id="BLLF01000440">
    <property type="protein sequence ID" value="GFH11828.1"/>
    <property type="molecule type" value="Genomic_DNA"/>
</dbReference>
<dbReference type="PANTHER" id="PTHR12265:SF0">
    <property type="entry name" value="EXPRESSED PROTEIN"/>
    <property type="match status" value="1"/>
</dbReference>
<sequence length="136" mass="14964">MLAADCTEGWCILQAGVQLAAGAADFLGLEVWEQQRREMWAVLAGSWLVCQGPSLFTYSWDDSVADPFRIQRLAQALRVRGASVLEQAWPSSSHCAHLRLHPVQCRELVVAWLQEAKAELSVSNAKPATASLMSKL</sequence>
<accession>A0A699YW55</accession>
<evidence type="ECO:0000313" key="1">
    <source>
        <dbReference type="EMBL" id="GFH11828.1"/>
    </source>
</evidence>
<keyword evidence="2" id="KW-1185">Reference proteome</keyword>
<dbReference type="SUPFAM" id="SSF53474">
    <property type="entry name" value="alpha/beta-Hydrolases"/>
    <property type="match status" value="1"/>
</dbReference>
<dbReference type="PANTHER" id="PTHR12265">
    <property type="entry name" value="TRANSMEMBRANE PROTEIN 53"/>
    <property type="match status" value="1"/>
</dbReference>
<name>A0A699YW55_HAELA</name>
<gene>
    <name evidence="1" type="ORF">HaLaN_07395</name>
</gene>
<dbReference type="AlphaFoldDB" id="A0A699YW55"/>
<organism evidence="1 2">
    <name type="scientific">Haematococcus lacustris</name>
    <name type="common">Green alga</name>
    <name type="synonym">Haematococcus pluvialis</name>
    <dbReference type="NCBI Taxonomy" id="44745"/>
    <lineage>
        <taxon>Eukaryota</taxon>
        <taxon>Viridiplantae</taxon>
        <taxon>Chlorophyta</taxon>
        <taxon>core chlorophytes</taxon>
        <taxon>Chlorophyceae</taxon>
        <taxon>CS clade</taxon>
        <taxon>Chlamydomonadales</taxon>
        <taxon>Haematococcaceae</taxon>
        <taxon>Haematococcus</taxon>
    </lineage>
</organism>